<dbReference type="PANTHER" id="PTHR10194:SF60">
    <property type="entry name" value="RAS GTPASE-ACTIVATING PROTEIN RASKOL"/>
    <property type="match status" value="1"/>
</dbReference>
<dbReference type="InterPro" id="IPR008936">
    <property type="entry name" value="Rho_GTPase_activation_prot"/>
</dbReference>
<evidence type="ECO:0000313" key="5">
    <source>
        <dbReference type="EMBL" id="PRP83798.1"/>
    </source>
</evidence>
<evidence type="ECO:0000313" key="6">
    <source>
        <dbReference type="Proteomes" id="UP000241769"/>
    </source>
</evidence>
<dbReference type="AlphaFoldDB" id="A0A2P6NIK8"/>
<dbReference type="SMART" id="SM00239">
    <property type="entry name" value="C2"/>
    <property type="match status" value="2"/>
</dbReference>
<name>A0A2P6NIK8_9EUKA</name>
<feature type="domain" description="C2" evidence="3">
    <location>
        <begin position="129"/>
        <end position="250"/>
    </location>
</feature>
<evidence type="ECO:0000259" key="4">
    <source>
        <dbReference type="PROSITE" id="PS50018"/>
    </source>
</evidence>
<dbReference type="InParanoid" id="A0A2P6NIK8"/>
<feature type="domain" description="C2" evidence="3">
    <location>
        <begin position="261"/>
        <end position="379"/>
    </location>
</feature>
<dbReference type="PROSITE" id="PS50003">
    <property type="entry name" value="PH_DOMAIN"/>
    <property type="match status" value="1"/>
</dbReference>
<dbReference type="Gene3D" id="2.30.29.30">
    <property type="entry name" value="Pleckstrin-homology domain (PH domain)/Phosphotyrosine-binding domain (PTB)"/>
    <property type="match status" value="1"/>
</dbReference>
<dbReference type="Pfam" id="PF00169">
    <property type="entry name" value="PH"/>
    <property type="match status" value="1"/>
</dbReference>
<dbReference type="SMART" id="SM00233">
    <property type="entry name" value="PH"/>
    <property type="match status" value="1"/>
</dbReference>
<dbReference type="STRING" id="1890364.A0A2P6NIK8"/>
<dbReference type="SUPFAM" id="SSF48350">
    <property type="entry name" value="GTPase activation domain, GAP"/>
    <property type="match status" value="1"/>
</dbReference>
<dbReference type="InterPro" id="IPR011993">
    <property type="entry name" value="PH-like_dom_sf"/>
</dbReference>
<evidence type="ECO:0000259" key="2">
    <source>
        <dbReference type="PROSITE" id="PS50003"/>
    </source>
</evidence>
<dbReference type="Gene3D" id="1.10.506.10">
    <property type="entry name" value="GTPase Activation - p120gap, domain 1"/>
    <property type="match status" value="2"/>
</dbReference>
<dbReference type="SMART" id="SM00323">
    <property type="entry name" value="RasGAP"/>
    <property type="match status" value="1"/>
</dbReference>
<keyword evidence="1" id="KW-0343">GTPase activation</keyword>
<dbReference type="InterPro" id="IPR039360">
    <property type="entry name" value="Ras_GTPase"/>
</dbReference>
<dbReference type="CDD" id="cd00030">
    <property type="entry name" value="C2"/>
    <property type="match status" value="2"/>
</dbReference>
<evidence type="ECO:0000259" key="3">
    <source>
        <dbReference type="PROSITE" id="PS50004"/>
    </source>
</evidence>
<gene>
    <name evidence="5" type="ORF">PROFUN_08996</name>
</gene>
<dbReference type="SUPFAM" id="SSF49562">
    <property type="entry name" value="C2 domain (Calcium/lipid-binding domain, CaLB)"/>
    <property type="match status" value="2"/>
</dbReference>
<dbReference type="InterPro" id="IPR035892">
    <property type="entry name" value="C2_domain_sf"/>
</dbReference>
<dbReference type="PANTHER" id="PTHR10194">
    <property type="entry name" value="RAS GTPASE-ACTIVATING PROTEINS"/>
    <property type="match status" value="1"/>
</dbReference>
<dbReference type="Pfam" id="PF00616">
    <property type="entry name" value="RasGAP"/>
    <property type="match status" value="1"/>
</dbReference>
<dbReference type="EMBL" id="MDYQ01000076">
    <property type="protein sequence ID" value="PRP83798.1"/>
    <property type="molecule type" value="Genomic_DNA"/>
</dbReference>
<dbReference type="FunCoup" id="A0A2P6NIK8">
    <property type="interactions" value="5"/>
</dbReference>
<organism evidence="5 6">
    <name type="scientific">Planoprotostelium fungivorum</name>
    <dbReference type="NCBI Taxonomy" id="1890364"/>
    <lineage>
        <taxon>Eukaryota</taxon>
        <taxon>Amoebozoa</taxon>
        <taxon>Evosea</taxon>
        <taxon>Variosea</taxon>
        <taxon>Cavosteliida</taxon>
        <taxon>Cavosteliaceae</taxon>
        <taxon>Planoprotostelium</taxon>
    </lineage>
</organism>
<accession>A0A2P6NIK8</accession>
<reference evidence="5 6" key="1">
    <citation type="journal article" date="2018" name="Genome Biol. Evol.">
        <title>Multiple Roots of Fruiting Body Formation in Amoebozoa.</title>
        <authorList>
            <person name="Hillmann F."/>
            <person name="Forbes G."/>
            <person name="Novohradska S."/>
            <person name="Ferling I."/>
            <person name="Riege K."/>
            <person name="Groth M."/>
            <person name="Westermann M."/>
            <person name="Marz M."/>
            <person name="Spaller T."/>
            <person name="Winckler T."/>
            <person name="Schaap P."/>
            <person name="Glockner G."/>
        </authorList>
    </citation>
    <scope>NUCLEOTIDE SEQUENCE [LARGE SCALE GENOMIC DNA]</scope>
    <source>
        <strain evidence="5 6">Jena</strain>
    </source>
</reference>
<comment type="caution">
    <text evidence="5">The sequence shown here is derived from an EMBL/GenBank/DDBJ whole genome shotgun (WGS) entry which is preliminary data.</text>
</comment>
<dbReference type="PROSITE" id="PS50004">
    <property type="entry name" value="C2"/>
    <property type="match status" value="2"/>
</dbReference>
<feature type="domain" description="PH" evidence="2">
    <location>
        <begin position="27"/>
        <end position="128"/>
    </location>
</feature>
<evidence type="ECO:0000256" key="1">
    <source>
        <dbReference type="ARBA" id="ARBA00022468"/>
    </source>
</evidence>
<dbReference type="Pfam" id="PF00168">
    <property type="entry name" value="C2"/>
    <property type="match status" value="2"/>
</dbReference>
<dbReference type="Gene3D" id="2.60.40.150">
    <property type="entry name" value="C2 domain"/>
    <property type="match status" value="2"/>
</dbReference>
<feature type="domain" description="Ras-GAP" evidence="4">
    <location>
        <begin position="439"/>
        <end position="633"/>
    </location>
</feature>
<dbReference type="InterPro" id="IPR001849">
    <property type="entry name" value="PH_domain"/>
</dbReference>
<proteinExistence type="predicted"/>
<dbReference type="PROSITE" id="PS50018">
    <property type="entry name" value="RAS_GTPASE_ACTIV_2"/>
    <property type="match status" value="1"/>
</dbReference>
<keyword evidence="6" id="KW-1185">Reference proteome</keyword>
<dbReference type="OrthoDB" id="16242at2759"/>
<dbReference type="InterPro" id="IPR001936">
    <property type="entry name" value="RasGAP_dom"/>
</dbReference>
<dbReference type="InterPro" id="IPR000008">
    <property type="entry name" value="C2_dom"/>
</dbReference>
<dbReference type="GO" id="GO:0005096">
    <property type="term" value="F:GTPase activator activity"/>
    <property type="evidence" value="ECO:0007669"/>
    <property type="project" value="UniProtKB-KW"/>
</dbReference>
<dbReference type="Proteomes" id="UP000241769">
    <property type="component" value="Unassembled WGS sequence"/>
</dbReference>
<protein>
    <submittedName>
        <fullName evidence="5">Uncharacterized protein</fullName>
    </submittedName>
</protein>
<dbReference type="SUPFAM" id="SSF50729">
    <property type="entry name" value="PH domain-like"/>
    <property type="match status" value="1"/>
</dbReference>
<sequence length="722" mass="81951">MSVFGNVLQTNKIIGFEEVTPKKIPGVKYKAGWIEKYSSKGPVGRWTLKWGILTEITFFYFDNDKGDEQLKGYFDLSKYNEVQQSPQKGHENAFRISCSDTNIRRIILDGESPEESLAWANAFREAIRRWETLNLKNKSSNQIRNIGFLHLRIAEARKLKVKELVNISMNPYAVINIGKHSVKSRTMYKTTEPLWAEEYDLSVDSNTFYNDTMTVTVFDADEIGRDKLIGSADISMKIIAESKQNVEQWWPLVHMHSKDFVSGEVFVEVDWTSSGREYVYSITVVEARNLSVKDANGYSDPFVIVKYGENLKYKSEPVKKTLNPVWKYQCTVRVPVEHPKKDIVIEVRDWDFMSQSDFMGEVAIPVSSLIWHGKTSKWYGLTAHPSEGEKSGKHAGDIRLRLHYSELRVLHEAQYDHLWKMINTTNFSMIHALGEATHEKEEVARTLVRLFHAKGEALTLLSSLIGREIDTTSTPEVLFRGNSLATKAVDAYMRLIGTNFLRRTLGRVLQDAVDRKRSCEVDPMKLEKGETVEQNQKNLTTEISGVYHAIIASADDTPIEMRRMFAILRQKVVEKWGSKSDTYYTAPSGFIFLRFWAPAILGPKLFGLVTDHPKKIPARTLTLISKTVQTLGNLAQFGGKEPYMSFMNGFIVSNQVFLKQYIDKISTVREGVPPTQLDHVIDIEAEFALTASHITKNRGSLVNLLVGSGSSSVDLLANMNAQ</sequence>